<dbReference type="InterPro" id="IPR050712">
    <property type="entry name" value="NAD(P)H-dep_reductase"/>
</dbReference>
<dbReference type="SUPFAM" id="SSF52218">
    <property type="entry name" value="Flavoproteins"/>
    <property type="match status" value="1"/>
</dbReference>
<organism evidence="2 3">
    <name type="scientific">Chroococcidiopsis cubana SAG 39.79</name>
    <dbReference type="NCBI Taxonomy" id="388085"/>
    <lineage>
        <taxon>Bacteria</taxon>
        <taxon>Bacillati</taxon>
        <taxon>Cyanobacteriota</taxon>
        <taxon>Cyanophyceae</taxon>
        <taxon>Chroococcidiopsidales</taxon>
        <taxon>Chroococcidiopsidaceae</taxon>
        <taxon>Chroococcidiopsis</taxon>
    </lineage>
</organism>
<dbReference type="PANTHER" id="PTHR30543:SF21">
    <property type="entry name" value="NAD(P)H-DEPENDENT FMN REDUCTASE LOT6"/>
    <property type="match status" value="1"/>
</dbReference>
<dbReference type="GO" id="GO:0016491">
    <property type="term" value="F:oxidoreductase activity"/>
    <property type="evidence" value="ECO:0007669"/>
    <property type="project" value="InterPro"/>
</dbReference>
<dbReference type="PANTHER" id="PTHR30543">
    <property type="entry name" value="CHROMATE REDUCTASE"/>
    <property type="match status" value="1"/>
</dbReference>
<evidence type="ECO:0000313" key="2">
    <source>
        <dbReference type="EMBL" id="RUT10654.1"/>
    </source>
</evidence>
<dbReference type="InterPro" id="IPR029039">
    <property type="entry name" value="Flavoprotein-like_sf"/>
</dbReference>
<comment type="caution">
    <text evidence="2">The sequence shown here is derived from an EMBL/GenBank/DDBJ whole genome shotgun (WGS) entry which is preliminary data.</text>
</comment>
<evidence type="ECO:0000259" key="1">
    <source>
        <dbReference type="Pfam" id="PF03358"/>
    </source>
</evidence>
<sequence>MSDSPLFIPVILGTPRQGRQSEYVAKFIVEQLSVRDGVETELIDVRAIAIATNDAGESLKDPQFSALMERADGLIVVAPEYNHGYPGLLKHVLDTCLKEYIHKAVGLCGVSAGPFGGTRVIQNLLPVMRELGLVTIFYDLNFSNVQTLFDESGNLMDKPTYTRRLERFMQELIWMSTVLRYGRTQVSLDKQQEEVATIHHANKPCPEMAARMGTDAMDSVLQISQSCETNAVEASLLA</sequence>
<dbReference type="Proteomes" id="UP000282574">
    <property type="component" value="Unassembled WGS sequence"/>
</dbReference>
<dbReference type="Pfam" id="PF03358">
    <property type="entry name" value="FMN_red"/>
    <property type="match status" value="1"/>
</dbReference>
<dbReference type="InterPro" id="IPR005025">
    <property type="entry name" value="FMN_Rdtase-like_dom"/>
</dbReference>
<dbReference type="EMBL" id="RSCK01000038">
    <property type="protein sequence ID" value="RUT10654.1"/>
    <property type="molecule type" value="Genomic_DNA"/>
</dbReference>
<keyword evidence="3" id="KW-1185">Reference proteome</keyword>
<name>A0AB37UHA6_9CYAN</name>
<gene>
    <name evidence="2" type="ORF">DSM107010_40070</name>
</gene>
<dbReference type="GO" id="GO:0005829">
    <property type="term" value="C:cytosol"/>
    <property type="evidence" value="ECO:0007669"/>
    <property type="project" value="TreeGrafter"/>
</dbReference>
<evidence type="ECO:0000313" key="3">
    <source>
        <dbReference type="Proteomes" id="UP000282574"/>
    </source>
</evidence>
<proteinExistence type="predicted"/>
<accession>A0AB37UHA6</accession>
<dbReference type="Gene3D" id="3.40.50.360">
    <property type="match status" value="1"/>
</dbReference>
<feature type="domain" description="NADPH-dependent FMN reductase-like" evidence="1">
    <location>
        <begin position="10"/>
        <end position="138"/>
    </location>
</feature>
<dbReference type="AlphaFoldDB" id="A0AB37UHA6"/>
<dbReference type="GO" id="GO:0010181">
    <property type="term" value="F:FMN binding"/>
    <property type="evidence" value="ECO:0007669"/>
    <property type="project" value="TreeGrafter"/>
</dbReference>
<reference evidence="2 3" key="1">
    <citation type="journal article" date="2019" name="Genome Biol. Evol.">
        <title>Day and night: Metabolic profiles and evolutionary relationships of six axenic non-marine cyanobacteria.</title>
        <authorList>
            <person name="Will S.E."/>
            <person name="Henke P."/>
            <person name="Boedeker C."/>
            <person name="Huang S."/>
            <person name="Brinkmann H."/>
            <person name="Rohde M."/>
            <person name="Jarek M."/>
            <person name="Friedl T."/>
            <person name="Seufert S."/>
            <person name="Schumacher M."/>
            <person name="Overmann J."/>
            <person name="Neumann-Schaal M."/>
            <person name="Petersen J."/>
        </authorList>
    </citation>
    <scope>NUCLEOTIDE SEQUENCE [LARGE SCALE GENOMIC DNA]</scope>
    <source>
        <strain evidence="2 3">SAG 39.79</strain>
    </source>
</reference>
<protein>
    <submittedName>
        <fullName evidence="2">FMN reductase</fullName>
    </submittedName>
</protein>
<dbReference type="RefSeq" id="WP_015155609.1">
    <property type="nucleotide sequence ID" value="NZ_JAVKZF010000001.1"/>
</dbReference>